<evidence type="ECO:0000313" key="1">
    <source>
        <dbReference type="EnsemblMetazoa" id="Aqu2.1.12795_001"/>
    </source>
</evidence>
<reference evidence="1" key="1">
    <citation type="submission" date="2017-05" db="UniProtKB">
        <authorList>
            <consortium name="EnsemblMetazoa"/>
        </authorList>
    </citation>
    <scope>IDENTIFICATION</scope>
</reference>
<sequence length="12" mass="1414">SPILSQIIRIHH</sequence>
<proteinExistence type="predicted"/>
<name>A0A1X7TE78_AMPQE</name>
<organism evidence="1">
    <name type="scientific">Amphimedon queenslandica</name>
    <name type="common">Sponge</name>
    <dbReference type="NCBI Taxonomy" id="400682"/>
    <lineage>
        <taxon>Eukaryota</taxon>
        <taxon>Metazoa</taxon>
        <taxon>Porifera</taxon>
        <taxon>Demospongiae</taxon>
        <taxon>Heteroscleromorpha</taxon>
        <taxon>Haplosclerida</taxon>
        <taxon>Niphatidae</taxon>
        <taxon>Amphimedon</taxon>
    </lineage>
</organism>
<dbReference type="EnsemblMetazoa" id="Aqu2.1.12795_001">
    <property type="protein sequence ID" value="Aqu2.1.12795_001"/>
    <property type="gene ID" value="Aqu2.1.12795"/>
</dbReference>
<dbReference type="InParanoid" id="A0A1X7TE78"/>
<accession>A0A1X7TE78</accession>
<protein>
    <submittedName>
        <fullName evidence="1">Uncharacterized protein</fullName>
    </submittedName>
</protein>